<dbReference type="RefSeq" id="WP_081150738.1">
    <property type="nucleotide sequence ID" value="NZ_CP020465.1"/>
</dbReference>
<evidence type="ECO:0000313" key="3">
    <source>
        <dbReference type="Proteomes" id="UP000202259"/>
    </source>
</evidence>
<keyword evidence="1" id="KW-0732">Signal</keyword>
<evidence type="ECO:0000256" key="1">
    <source>
        <dbReference type="SAM" id="SignalP"/>
    </source>
</evidence>
<dbReference type="Proteomes" id="UP000202259">
    <property type="component" value="Chromosome"/>
</dbReference>
<gene>
    <name evidence="2" type="ORF">B5D82_08430</name>
</gene>
<protein>
    <submittedName>
        <fullName evidence="2">Uncharacterized protein</fullName>
    </submittedName>
</protein>
<dbReference type="AlphaFoldDB" id="A0A222G7B4"/>
<proteinExistence type="predicted"/>
<feature type="signal peptide" evidence="1">
    <location>
        <begin position="1"/>
        <end position="20"/>
    </location>
</feature>
<evidence type="ECO:0000313" key="2">
    <source>
        <dbReference type="EMBL" id="ASP47777.1"/>
    </source>
</evidence>
<dbReference type="OrthoDB" id="6227989at2"/>
<keyword evidence="3" id="KW-1185">Reference proteome</keyword>
<dbReference type="EMBL" id="CP020465">
    <property type="protein sequence ID" value="ASP47777.1"/>
    <property type="molecule type" value="Genomic_DNA"/>
</dbReference>
<accession>A0A222G7B4</accession>
<sequence>MKITKYLCVAIILISPVIWASPKTTVTFGESSAGYTRVKIKNETFEPLACYVAIDGYKVKFQLNVKSTSRWITTTDKRFNYQNFSTWCDYLEIHPKYKAYQAY</sequence>
<name>A0A222G7B4_9GAMM</name>
<feature type="chain" id="PRO_5012171705" evidence="1">
    <location>
        <begin position="21"/>
        <end position="103"/>
    </location>
</feature>
<organism evidence="2 3">
    <name type="scientific">Cognaticolwellia beringensis</name>
    <dbReference type="NCBI Taxonomy" id="1967665"/>
    <lineage>
        <taxon>Bacteria</taxon>
        <taxon>Pseudomonadati</taxon>
        <taxon>Pseudomonadota</taxon>
        <taxon>Gammaproteobacteria</taxon>
        <taxon>Alteromonadales</taxon>
        <taxon>Colwelliaceae</taxon>
        <taxon>Cognaticolwellia</taxon>
    </lineage>
</organism>
<dbReference type="KEGG" id="cber:B5D82_08430"/>
<reference evidence="2 3" key="1">
    <citation type="submission" date="2017-08" db="EMBL/GenBank/DDBJ databases">
        <title>Complete genome of Colwellia sp. NB097-1, a psychrophile bacterium ioslated from Bering Sea.</title>
        <authorList>
            <person name="Chen X."/>
        </authorList>
    </citation>
    <scope>NUCLEOTIDE SEQUENCE [LARGE SCALE GENOMIC DNA]</scope>
    <source>
        <strain evidence="2 3">NB097-1</strain>
    </source>
</reference>